<feature type="compositionally biased region" description="Pro residues" evidence="1">
    <location>
        <begin position="1393"/>
        <end position="1402"/>
    </location>
</feature>
<feature type="compositionally biased region" description="Basic and acidic residues" evidence="1">
    <location>
        <begin position="142"/>
        <end position="155"/>
    </location>
</feature>
<feature type="compositionally biased region" description="Polar residues" evidence="1">
    <location>
        <begin position="1434"/>
        <end position="1443"/>
    </location>
</feature>
<feature type="region of interest" description="Disordered" evidence="1">
    <location>
        <begin position="788"/>
        <end position="905"/>
    </location>
</feature>
<reference evidence="2 3" key="1">
    <citation type="submission" date="2018-03" db="EMBL/GenBank/DDBJ databases">
        <authorList>
            <person name="Guldener U."/>
        </authorList>
    </citation>
    <scope>NUCLEOTIDE SEQUENCE [LARGE SCALE GENOMIC DNA]</scope>
    <source>
        <strain evidence="2 3">NBRC100155</strain>
    </source>
</reference>
<feature type="compositionally biased region" description="Polar residues" evidence="1">
    <location>
        <begin position="232"/>
        <end position="245"/>
    </location>
</feature>
<feature type="compositionally biased region" description="Basic and acidic residues" evidence="1">
    <location>
        <begin position="271"/>
        <end position="283"/>
    </location>
</feature>
<evidence type="ECO:0000256" key="1">
    <source>
        <dbReference type="SAM" id="MobiDB-lite"/>
    </source>
</evidence>
<keyword evidence="3" id="KW-1185">Reference proteome</keyword>
<dbReference type="OrthoDB" id="272077at2759"/>
<evidence type="ECO:0000313" key="3">
    <source>
        <dbReference type="Proteomes" id="UP000324022"/>
    </source>
</evidence>
<feature type="compositionally biased region" description="Basic and acidic residues" evidence="1">
    <location>
        <begin position="71"/>
        <end position="88"/>
    </location>
</feature>
<feature type="compositionally biased region" description="Polar residues" evidence="1">
    <location>
        <begin position="184"/>
        <end position="196"/>
    </location>
</feature>
<protein>
    <submittedName>
        <fullName evidence="2">Uncharacterized protein</fullName>
    </submittedName>
</protein>
<proteinExistence type="predicted"/>
<feature type="region of interest" description="Disordered" evidence="1">
    <location>
        <begin position="736"/>
        <end position="773"/>
    </location>
</feature>
<feature type="region of interest" description="Disordered" evidence="1">
    <location>
        <begin position="1"/>
        <end position="88"/>
    </location>
</feature>
<feature type="compositionally biased region" description="Basic and acidic residues" evidence="1">
    <location>
        <begin position="1358"/>
        <end position="1367"/>
    </location>
</feature>
<sequence length="1560" mass="170784">MTDSYASGHGMSAAGGATSPTPHSPPSFHAPLTAIRPTPLHPLQEDTLVLQDTRSSTDTPFAAHGTTADPQDDHSILPKRAPNEDAQAARDKLDRIAKAQQTRRNWAKSTGVTVVAKVFGRNDRRQRRRRHGISSDEESSDSSDKDDGEHKDGPGEVKLMITGNPVVTRVFDAATRARGRFRGQTESPEVSPQNEEASFRFSIGRPGSALARRFRPASATPPPEAALKASMPSPSTGLPSQSSLDNAAGLPDRPRSKVRSTGNPELLVVDEEGHSHQATEESAQKSPNRPSLPFSRSFNSQTPTSFVSSTNDSSAKQHPRGSVSSFTGGPIHDEPDAHEPNATLGVASPATVSSVSSVSSDDELDDSALASDSEDGGDSMLKIHSLILEHGETLTKEQLKSRKKLIRREIRRRKANGEPIDDLIHLHGKIGQLGHKVSSRVSKGIHYASSQSRYRRAMDRYSPHPTQQLSLQTSELPRNSSAQSATADRGAAPFSAITPSTSRSSNHFGPRRESVATIASSRRSSMTVDDDDLQDGDGGSTLRRFSTIDRSILSSRNSIRKYLHAPNVIKRRRQKKWEAEMAALEQAADAEARRADPDAELDKMLAKYAEQQAPADANKVKYEFDILYENQRGLLVFGIPKFSPRTLFQWDPSPWTFANGKRSAYNIANAQLPDPSWEWAYPEWFIDMTGDVDEAGWQYSGNFGRRFWPNVHFPHGRVGMPKTGAEGIMEMNARLAEKEKKRQEKESSKEDDGFEAIKRSARARSSKWTGTPDPFTFVRRRRWIRLRRRKPLAGTSTSKSGEGLLGKTTSPANEIPLPDLGSKAPLSPGKTGIKHGRSDDEYEDESPLGGSDETDSSSEDDEMLYAPAYGRSSGFLPRRLPGDMSNGRDPTKSKDPRARRRARKHAKEFTGTIRELKSLLPSIIAMDREAKVHRTPTGLAASQTSYKWAMLKINKVDARNPFISWHFVKHRLQDEDLAFAATTLRTMERKFQQRQLAAVHKRGEASPDGNAGLARESIPSSFCGPSRSIRFDGLSPMADVGDASNTLPSADKSEIMASPSFSRLHEPFTSSSAEGHELTREALVEINFARVLRVLRACKIDRQRMDLWKLWLGVVSLETLMETSRREDLAALGLLAPAAELGGDAGLPATSTSPSMEPPHLSGGSSFRYRQRAERAKARWRASVPTPDASDVWDVLERKLDDVLLLFEFQSNRAQLIRLLLTVHEKLHPDHVYRDRSLRANPIELSPAHVHGDAAEMGGPSTAGGAFGSRLGGWKRAGLPRLEFFSDLQRILAALPGNDATTNSHYILSQPSPSEELDTVAMPLGHHSSNALIDKLEAEAVSDSFLDHEKIPSSSTAAHEDDAEFKRPTIGSGTRLSLVLPHEGDRRISRGPSPIPRAPSVPLPYRHSPLSSVVPLSQGSLSTQNRSSIERGGQTYSAESSPPSTAPGKAEDTVAHTSVSEPVKELNLDVPAEKTDAHESQSGQFAPHKSSELPRGDVFSSPVYSEETALPRNADAGVKNAVDDNVGETSESGRQTRSPRPPIPARSDSVSPLTTTKERF</sequence>
<feature type="region of interest" description="Disordered" evidence="1">
    <location>
        <begin position="179"/>
        <end position="378"/>
    </location>
</feature>
<feature type="compositionally biased region" description="Polar residues" evidence="1">
    <location>
        <begin position="1548"/>
        <end position="1560"/>
    </location>
</feature>
<feature type="compositionally biased region" description="Polar residues" evidence="1">
    <location>
        <begin position="1409"/>
        <end position="1427"/>
    </location>
</feature>
<feature type="compositionally biased region" description="Basic and acidic residues" evidence="1">
    <location>
        <begin position="736"/>
        <end position="758"/>
    </location>
</feature>
<organism evidence="2 3">
    <name type="scientific">Ustilago trichophora</name>
    <dbReference type="NCBI Taxonomy" id="86804"/>
    <lineage>
        <taxon>Eukaryota</taxon>
        <taxon>Fungi</taxon>
        <taxon>Dikarya</taxon>
        <taxon>Basidiomycota</taxon>
        <taxon>Ustilaginomycotina</taxon>
        <taxon>Ustilaginomycetes</taxon>
        <taxon>Ustilaginales</taxon>
        <taxon>Ustilaginaceae</taxon>
        <taxon>Ustilago</taxon>
    </lineage>
</organism>
<feature type="region of interest" description="Disordered" evidence="1">
    <location>
        <begin position="461"/>
        <end position="539"/>
    </location>
</feature>
<feature type="compositionally biased region" description="Acidic residues" evidence="1">
    <location>
        <begin position="360"/>
        <end position="377"/>
    </location>
</feature>
<feature type="compositionally biased region" description="Polar residues" evidence="1">
    <location>
        <begin position="497"/>
        <end position="507"/>
    </location>
</feature>
<feature type="compositionally biased region" description="Basic and acidic residues" evidence="1">
    <location>
        <begin position="1462"/>
        <end position="1479"/>
    </location>
</feature>
<feature type="compositionally biased region" description="Polar residues" evidence="1">
    <location>
        <begin position="50"/>
        <end position="59"/>
    </location>
</feature>
<feature type="compositionally biased region" description="Low complexity" evidence="1">
    <location>
        <begin position="1"/>
        <end position="31"/>
    </location>
</feature>
<feature type="region of interest" description="Disordered" evidence="1">
    <location>
        <begin position="1145"/>
        <end position="1165"/>
    </location>
</feature>
<feature type="compositionally biased region" description="Polar residues" evidence="1">
    <location>
        <begin position="517"/>
        <end position="527"/>
    </location>
</feature>
<accession>A0A5C3DW77</accession>
<feature type="region of interest" description="Disordered" evidence="1">
    <location>
        <begin position="1349"/>
        <end position="1560"/>
    </location>
</feature>
<dbReference type="EMBL" id="OOIN01000004">
    <property type="protein sequence ID" value="SPO22703.1"/>
    <property type="molecule type" value="Genomic_DNA"/>
</dbReference>
<gene>
    <name evidence="2" type="ORF">UTRI_01381</name>
</gene>
<name>A0A5C3DW77_9BASI</name>
<feature type="compositionally biased region" description="Polar residues" evidence="1">
    <location>
        <begin position="284"/>
        <end position="327"/>
    </location>
</feature>
<feature type="compositionally biased region" description="Polar residues" evidence="1">
    <location>
        <begin position="464"/>
        <end position="486"/>
    </location>
</feature>
<feature type="compositionally biased region" description="Polar residues" evidence="1">
    <location>
        <begin position="1527"/>
        <end position="1538"/>
    </location>
</feature>
<dbReference type="Proteomes" id="UP000324022">
    <property type="component" value="Unassembled WGS sequence"/>
</dbReference>
<feature type="compositionally biased region" description="Acidic residues" evidence="1">
    <location>
        <begin position="840"/>
        <end position="863"/>
    </location>
</feature>
<evidence type="ECO:0000313" key="2">
    <source>
        <dbReference type="EMBL" id="SPO22703.1"/>
    </source>
</evidence>
<feature type="region of interest" description="Disordered" evidence="1">
    <location>
        <begin position="117"/>
        <end position="163"/>
    </location>
</feature>